<sequence>MSEQCLRTHIHPHDFLGDSHERNERRTWMVVGLTAVMMVVEITCGLLFNSMALLADGWHMATHAGALAIAGFAYRYARSHAKDSRFSFGTGKIGDLAGYTNAVVLCVVSLFIAYESVDRLINPLEISFGEAMVVAVVGLVVNVVSAFMLHDGHHHHHDHDHEHEHEHEHAHHTDHNLRAAYLHVIADALTSVAAILALAAGRWLGWAWMDPLMGVVGAVVIAKWAVGLLKETGKVLVDVAPADLMRTVRKRLEGKPGEYVSDLHLWRVGPGHYAAVVGILSHAHAPTSEDYKRLLADVPSLSHVTVEVQRCPCVEGKPAAAGADAHRG</sequence>
<keyword evidence="3 7" id="KW-0812">Transmembrane</keyword>
<evidence type="ECO:0000259" key="8">
    <source>
        <dbReference type="Pfam" id="PF01545"/>
    </source>
</evidence>
<dbReference type="Proteomes" id="UP000016587">
    <property type="component" value="Chromosome"/>
</dbReference>
<keyword evidence="10" id="KW-1185">Reference proteome</keyword>
<dbReference type="InterPro" id="IPR002524">
    <property type="entry name" value="Cation_efflux"/>
</dbReference>
<dbReference type="GO" id="GO:0006882">
    <property type="term" value="P:intracellular zinc ion homeostasis"/>
    <property type="evidence" value="ECO:0007669"/>
    <property type="project" value="InterPro"/>
</dbReference>
<dbReference type="PANTHER" id="PTHR45755:SF4">
    <property type="entry name" value="ZINC TRANSPORTER 7"/>
    <property type="match status" value="1"/>
</dbReference>
<dbReference type="GO" id="GO:0005385">
    <property type="term" value="F:zinc ion transmembrane transporter activity"/>
    <property type="evidence" value="ECO:0007669"/>
    <property type="project" value="InterPro"/>
</dbReference>
<evidence type="ECO:0000313" key="10">
    <source>
        <dbReference type="Proteomes" id="UP000016587"/>
    </source>
</evidence>
<feature type="domain" description="Cation efflux protein transmembrane" evidence="8">
    <location>
        <begin position="30"/>
        <end position="237"/>
    </location>
</feature>
<evidence type="ECO:0000256" key="7">
    <source>
        <dbReference type="SAM" id="Phobius"/>
    </source>
</evidence>
<dbReference type="InterPro" id="IPR027469">
    <property type="entry name" value="Cation_efflux_TMD_sf"/>
</dbReference>
<keyword evidence="5" id="KW-0406">Ion transport</keyword>
<evidence type="ECO:0000256" key="5">
    <source>
        <dbReference type="ARBA" id="ARBA00023065"/>
    </source>
</evidence>
<feature type="transmembrane region" description="Helical" evidence="7">
    <location>
        <begin position="180"/>
        <end position="200"/>
    </location>
</feature>
<feature type="transmembrane region" description="Helical" evidence="7">
    <location>
        <begin position="126"/>
        <end position="149"/>
    </location>
</feature>
<dbReference type="OrthoDB" id="9809646at2"/>
<evidence type="ECO:0000256" key="4">
    <source>
        <dbReference type="ARBA" id="ARBA00022989"/>
    </source>
</evidence>
<feature type="transmembrane region" description="Helical" evidence="7">
    <location>
        <begin position="96"/>
        <end position="114"/>
    </location>
</feature>
<dbReference type="HOGENOM" id="CLU_013430_1_0_7"/>
<dbReference type="SUPFAM" id="SSF161111">
    <property type="entry name" value="Cation efflux protein transmembrane domain-like"/>
    <property type="match status" value="1"/>
</dbReference>
<dbReference type="STRING" id="1121448.DGI_2693"/>
<dbReference type="GO" id="GO:0016020">
    <property type="term" value="C:membrane"/>
    <property type="evidence" value="ECO:0007669"/>
    <property type="project" value="UniProtKB-SubCell"/>
</dbReference>
<dbReference type="InterPro" id="IPR045316">
    <property type="entry name" value="Msc2-like"/>
</dbReference>
<dbReference type="NCBIfam" id="TIGR01297">
    <property type="entry name" value="CDF"/>
    <property type="match status" value="1"/>
</dbReference>
<dbReference type="EMBL" id="CP006585">
    <property type="protein sequence ID" value="AGW14424.1"/>
    <property type="molecule type" value="Genomic_DNA"/>
</dbReference>
<evidence type="ECO:0000313" key="9">
    <source>
        <dbReference type="EMBL" id="AGW14424.1"/>
    </source>
</evidence>
<protein>
    <submittedName>
        <fullName evidence="9">Putative cation diffusion facilitator family transporter</fullName>
    </submittedName>
</protein>
<dbReference type="PANTHER" id="PTHR45755">
    <property type="match status" value="1"/>
</dbReference>
<evidence type="ECO:0000256" key="1">
    <source>
        <dbReference type="ARBA" id="ARBA00004141"/>
    </source>
</evidence>
<feature type="transmembrane region" description="Helical" evidence="7">
    <location>
        <begin position="58"/>
        <end position="76"/>
    </location>
</feature>
<keyword evidence="2" id="KW-0813">Transport</keyword>
<reference evidence="10" key="2">
    <citation type="submission" date="2013-07" db="EMBL/GenBank/DDBJ databases">
        <authorList>
            <person name="Morais-Silva F.O."/>
            <person name="Rezende A.M."/>
            <person name="Pimentel C."/>
            <person name="Resende D.M."/>
            <person name="Santos C.I."/>
            <person name="Clemente C."/>
            <person name="de Oliveira L.M."/>
            <person name="da Silva S.M."/>
            <person name="Costa D.A."/>
            <person name="Varela-Raposo A."/>
            <person name="Horacio E.C.A."/>
            <person name="Matos M."/>
            <person name="Flores O."/>
            <person name="Ruiz J.C."/>
            <person name="Rodrigues-Pousada C."/>
        </authorList>
    </citation>
    <scope>NUCLEOTIDE SEQUENCE [LARGE SCALE GENOMIC DNA]</scope>
    <source>
        <strain evidence="10">ATCC 19364 / DSM 1382 / NCIMB 9332 / VKM B-1759</strain>
    </source>
</reference>
<dbReference type="eggNOG" id="COG1230">
    <property type="taxonomic scope" value="Bacteria"/>
</dbReference>
<dbReference type="Pfam" id="PF01545">
    <property type="entry name" value="Cation_efflux"/>
    <property type="match status" value="1"/>
</dbReference>
<dbReference type="PATRIC" id="fig|1121448.10.peg.2649"/>
<feature type="transmembrane region" description="Helical" evidence="7">
    <location>
        <begin position="206"/>
        <end position="226"/>
    </location>
</feature>
<evidence type="ECO:0000256" key="2">
    <source>
        <dbReference type="ARBA" id="ARBA00022448"/>
    </source>
</evidence>
<comment type="subcellular location">
    <subcellularLocation>
        <location evidence="1">Membrane</location>
        <topology evidence="1">Multi-pass membrane protein</topology>
    </subcellularLocation>
</comment>
<accession>T2GE18</accession>
<name>T2GE18_MEGG1</name>
<dbReference type="KEGG" id="dgg:DGI_2693"/>
<dbReference type="AlphaFoldDB" id="T2GE18"/>
<evidence type="ECO:0000256" key="3">
    <source>
        <dbReference type="ARBA" id="ARBA00022692"/>
    </source>
</evidence>
<feature type="transmembrane region" description="Helical" evidence="7">
    <location>
        <begin position="28"/>
        <end position="52"/>
    </location>
</feature>
<proteinExistence type="predicted"/>
<reference evidence="9 10" key="1">
    <citation type="journal article" date="2013" name="J. Bacteriol.">
        <title>Roles of HynAB and Ech, the only two hydrogenases found in the model sulfate reducer Desulfovibrio gigas.</title>
        <authorList>
            <person name="Morais-Silva F.O."/>
            <person name="Santos C.I."/>
            <person name="Rodrigues R."/>
            <person name="Pereira I.A."/>
            <person name="Rodrigues-Pousada C."/>
        </authorList>
    </citation>
    <scope>NUCLEOTIDE SEQUENCE [LARGE SCALE GENOMIC DNA]</scope>
    <source>
        <strain evidence="10">ATCC 19364 / DSM 1382 / NCIMB 9332 / VKM B-1759</strain>
    </source>
</reference>
<dbReference type="RefSeq" id="WP_021761442.1">
    <property type="nucleotide sequence ID" value="NC_022444.1"/>
</dbReference>
<keyword evidence="4 7" id="KW-1133">Transmembrane helix</keyword>
<organism evidence="9 10">
    <name type="scientific">Megalodesulfovibrio gigas (strain ATCC 19364 / DSM 1382 / NCIMB 9332 / VKM B-1759)</name>
    <name type="common">Desulfovibrio gigas</name>
    <dbReference type="NCBI Taxonomy" id="1121448"/>
    <lineage>
        <taxon>Bacteria</taxon>
        <taxon>Pseudomonadati</taxon>
        <taxon>Thermodesulfobacteriota</taxon>
        <taxon>Desulfovibrionia</taxon>
        <taxon>Desulfovibrionales</taxon>
        <taxon>Desulfovibrionaceae</taxon>
        <taxon>Megalodesulfovibrio</taxon>
    </lineage>
</organism>
<evidence type="ECO:0000256" key="6">
    <source>
        <dbReference type="ARBA" id="ARBA00023136"/>
    </source>
</evidence>
<dbReference type="InterPro" id="IPR058533">
    <property type="entry name" value="Cation_efflux_TM"/>
</dbReference>
<keyword evidence="6 7" id="KW-0472">Membrane</keyword>
<gene>
    <name evidence="9" type="ORF">DGI_2693</name>
</gene>
<dbReference type="NCBIfam" id="NF033827">
    <property type="entry name" value="CDF_efflux_DmeF"/>
    <property type="match status" value="1"/>
</dbReference>
<dbReference type="Gene3D" id="1.20.1510.10">
    <property type="entry name" value="Cation efflux protein transmembrane domain"/>
    <property type="match status" value="1"/>
</dbReference>